<gene>
    <name evidence="1" type="ordered locus">LFE_0127</name>
</gene>
<evidence type="ECO:0000313" key="1">
    <source>
        <dbReference type="EMBL" id="BAM05855.1"/>
    </source>
</evidence>
<sequence>MARKNGENRGIRELPPGSGIWWVDIWHEGKRIRKKVGSKSAARATCDRLKTESREGRLVPRPVKKYDPTFRELAEMYAQYAKIHHKR</sequence>
<dbReference type="EMBL" id="AP012342">
    <property type="protein sequence ID" value="BAM05855.1"/>
    <property type="molecule type" value="Genomic_DNA"/>
</dbReference>
<dbReference type="AlphaFoldDB" id="I0IKQ6"/>
<accession>I0IKQ6</accession>
<proteinExistence type="predicted"/>
<name>I0IKQ6_LEPFC</name>
<keyword evidence="2" id="KW-1185">Reference proteome</keyword>
<dbReference type="PATRIC" id="fig|1162668.3.peg.151"/>
<dbReference type="RefSeq" id="WP_014448350.1">
    <property type="nucleotide sequence ID" value="NC_017094.1"/>
</dbReference>
<dbReference type="STRING" id="1162668.LFE_0127"/>
<evidence type="ECO:0000313" key="2">
    <source>
        <dbReference type="Proteomes" id="UP000007382"/>
    </source>
</evidence>
<reference evidence="1 2" key="1">
    <citation type="journal article" date="2012" name="J. Bacteriol.">
        <title>Complete Genome Sequence of Leptospirillum ferrooxidans Strain C2-3, Isolated from a Fresh Volcanic Ash Deposit on the Island of Miyake, Japan.</title>
        <authorList>
            <person name="Fujimura R."/>
            <person name="Sato Y."/>
            <person name="Nishizawa T."/>
            <person name="Oshima K."/>
            <person name="Kim S.-W."/>
            <person name="Hattori M."/>
            <person name="Kamijo T."/>
            <person name="Ohta H."/>
        </authorList>
    </citation>
    <scope>NUCLEOTIDE SEQUENCE [LARGE SCALE GENOMIC DNA]</scope>
    <source>
        <strain evidence="1 2">C2-3</strain>
    </source>
</reference>
<dbReference type="HOGENOM" id="CLU_2479551_0_0_0"/>
<reference evidence="2" key="2">
    <citation type="submission" date="2012-03" db="EMBL/GenBank/DDBJ databases">
        <title>The complete genome sequence of the pioneer microbe on fresh volcanic deposit, Leptospirillum ferrooxidans strain C2-3.</title>
        <authorList>
            <person name="Fujimura R."/>
            <person name="Sato Y."/>
            <person name="Nishizawa T."/>
            <person name="Nanba K."/>
            <person name="Oshima K."/>
            <person name="Hattori M."/>
            <person name="Kamijo T."/>
            <person name="Ohta H."/>
        </authorList>
    </citation>
    <scope>NUCLEOTIDE SEQUENCE [LARGE SCALE GENOMIC DNA]</scope>
    <source>
        <strain evidence="2">C2-3</strain>
    </source>
</reference>
<dbReference type="KEGG" id="lfc:LFE_0127"/>
<dbReference type="Proteomes" id="UP000007382">
    <property type="component" value="Chromosome"/>
</dbReference>
<dbReference type="OrthoDB" id="9803188at2"/>
<organism evidence="1 2">
    <name type="scientific">Leptospirillum ferrooxidans (strain C2-3)</name>
    <dbReference type="NCBI Taxonomy" id="1162668"/>
    <lineage>
        <taxon>Bacteria</taxon>
        <taxon>Pseudomonadati</taxon>
        <taxon>Nitrospirota</taxon>
        <taxon>Nitrospiria</taxon>
        <taxon>Nitrospirales</taxon>
        <taxon>Nitrospiraceae</taxon>
        <taxon>Leptospirillum</taxon>
    </lineage>
</organism>
<protein>
    <submittedName>
        <fullName evidence="1">Integrase</fullName>
    </submittedName>
</protein>